<protein>
    <recommendedName>
        <fullName evidence="4">HIT-type domain-containing protein</fullName>
    </recommendedName>
</protein>
<gene>
    <name evidence="2" type="ORF">EPUL_002714</name>
</gene>
<evidence type="ECO:0000256" key="1">
    <source>
        <dbReference type="SAM" id="MobiDB-lite"/>
    </source>
</evidence>
<feature type="compositionally biased region" description="Basic and acidic residues" evidence="1">
    <location>
        <begin position="79"/>
        <end position="96"/>
    </location>
</feature>
<dbReference type="EMBL" id="PEDP01000866">
    <property type="protein sequence ID" value="POS84776.1"/>
    <property type="molecule type" value="Genomic_DNA"/>
</dbReference>
<evidence type="ECO:0000313" key="2">
    <source>
        <dbReference type="EMBL" id="POS84776.1"/>
    </source>
</evidence>
<evidence type="ECO:0000313" key="3">
    <source>
        <dbReference type="Proteomes" id="UP000237438"/>
    </source>
</evidence>
<organism evidence="2 3">
    <name type="scientific">Erysiphe pulchra</name>
    <dbReference type="NCBI Taxonomy" id="225359"/>
    <lineage>
        <taxon>Eukaryota</taxon>
        <taxon>Fungi</taxon>
        <taxon>Dikarya</taxon>
        <taxon>Ascomycota</taxon>
        <taxon>Pezizomycotina</taxon>
        <taxon>Leotiomycetes</taxon>
        <taxon>Erysiphales</taxon>
        <taxon>Erysiphaceae</taxon>
        <taxon>Erysiphe</taxon>
    </lineage>
</organism>
<dbReference type="OrthoDB" id="18412at2759"/>
<evidence type="ECO:0008006" key="4">
    <source>
        <dbReference type="Google" id="ProtNLM"/>
    </source>
</evidence>
<dbReference type="Proteomes" id="UP000237438">
    <property type="component" value="Unassembled WGS sequence"/>
</dbReference>
<comment type="caution">
    <text evidence="2">The sequence shown here is derived from an EMBL/GenBank/DDBJ whole genome shotgun (WGS) entry which is preliminary data.</text>
</comment>
<proteinExistence type="predicted"/>
<sequence length="220" mass="24499">MSIDSLGATLREVCQVEESPRPKILETTPPPTVKKKSICGVCTTRESRCSLDCSKIHNENHPTSFKNKPVKLPSPVLKSSDKLKQQTKSKEPFAPLDKSKDLQRLFMLYPNLPNVLERIHEATLPPSINSLSNPYLATGRSNRDKKELSWTSDIGLQKGIKALHAAQGTGDLDSEGVRAYGQLVLNIVHGNPEENAAEQIRRELIEHDNKVIEELLYGRA</sequence>
<name>A0A2S4PRY4_9PEZI</name>
<accession>A0A2S4PRY4</accession>
<keyword evidence="3" id="KW-1185">Reference proteome</keyword>
<dbReference type="AlphaFoldDB" id="A0A2S4PRY4"/>
<feature type="region of interest" description="Disordered" evidence="1">
    <location>
        <begin position="60"/>
        <end position="96"/>
    </location>
</feature>
<reference evidence="2 3" key="1">
    <citation type="submission" date="2017-10" db="EMBL/GenBank/DDBJ databases">
        <title>Development of genomic resources for the powdery mildew, Erysiphe pulchra.</title>
        <authorList>
            <person name="Wadl P.A."/>
            <person name="Mack B.M."/>
            <person name="Moore G."/>
            <person name="Beltz S.B."/>
        </authorList>
    </citation>
    <scope>NUCLEOTIDE SEQUENCE [LARGE SCALE GENOMIC DNA]</scope>
    <source>
        <strain evidence="2">Cflorida</strain>
    </source>
</reference>